<sequence>MKKTFGALNPLRRSQTVLHRHQIRRRCCSSKLLIVAASLIFSPFLLLVILIVPSFFTITEDVWALHFTNSMASSSSSVPIGGEWG</sequence>
<reference evidence="2" key="1">
    <citation type="journal article" date="2022" name="Mol. Ecol. Resour.">
        <title>The genomes of chicory, endive, great burdock and yacon provide insights into Asteraceae palaeo-polyploidization history and plant inulin production.</title>
        <authorList>
            <person name="Fan W."/>
            <person name="Wang S."/>
            <person name="Wang H."/>
            <person name="Wang A."/>
            <person name="Jiang F."/>
            <person name="Liu H."/>
            <person name="Zhao H."/>
            <person name="Xu D."/>
            <person name="Zhang Y."/>
        </authorList>
    </citation>
    <scope>NUCLEOTIDE SEQUENCE [LARGE SCALE GENOMIC DNA]</scope>
    <source>
        <strain evidence="2">cv. Niubang</strain>
    </source>
</reference>
<keyword evidence="2" id="KW-1185">Reference proteome</keyword>
<gene>
    <name evidence="1" type="ORF">L6452_08380</name>
</gene>
<proteinExistence type="predicted"/>
<comment type="caution">
    <text evidence="1">The sequence shown here is derived from an EMBL/GenBank/DDBJ whole genome shotgun (WGS) entry which is preliminary data.</text>
</comment>
<dbReference type="Proteomes" id="UP001055879">
    <property type="component" value="Linkage Group LG03"/>
</dbReference>
<organism evidence="1 2">
    <name type="scientific">Arctium lappa</name>
    <name type="common">Greater burdock</name>
    <name type="synonym">Lappa major</name>
    <dbReference type="NCBI Taxonomy" id="4217"/>
    <lineage>
        <taxon>Eukaryota</taxon>
        <taxon>Viridiplantae</taxon>
        <taxon>Streptophyta</taxon>
        <taxon>Embryophyta</taxon>
        <taxon>Tracheophyta</taxon>
        <taxon>Spermatophyta</taxon>
        <taxon>Magnoliopsida</taxon>
        <taxon>eudicotyledons</taxon>
        <taxon>Gunneridae</taxon>
        <taxon>Pentapetalae</taxon>
        <taxon>asterids</taxon>
        <taxon>campanulids</taxon>
        <taxon>Asterales</taxon>
        <taxon>Asteraceae</taxon>
        <taxon>Carduoideae</taxon>
        <taxon>Cardueae</taxon>
        <taxon>Arctiinae</taxon>
        <taxon>Arctium</taxon>
    </lineage>
</organism>
<accession>A0ACB9DHG8</accession>
<evidence type="ECO:0000313" key="1">
    <source>
        <dbReference type="EMBL" id="KAI3745965.1"/>
    </source>
</evidence>
<evidence type="ECO:0000313" key="2">
    <source>
        <dbReference type="Proteomes" id="UP001055879"/>
    </source>
</evidence>
<protein>
    <submittedName>
        <fullName evidence="1">Uncharacterized protein</fullName>
    </submittedName>
</protein>
<reference evidence="1 2" key="2">
    <citation type="journal article" date="2022" name="Mol. Ecol. Resour.">
        <title>The genomes of chicory, endive, great burdock and yacon provide insights into Asteraceae paleo-polyploidization history and plant inulin production.</title>
        <authorList>
            <person name="Fan W."/>
            <person name="Wang S."/>
            <person name="Wang H."/>
            <person name="Wang A."/>
            <person name="Jiang F."/>
            <person name="Liu H."/>
            <person name="Zhao H."/>
            <person name="Xu D."/>
            <person name="Zhang Y."/>
        </authorList>
    </citation>
    <scope>NUCLEOTIDE SEQUENCE [LARGE SCALE GENOMIC DNA]</scope>
    <source>
        <strain evidence="2">cv. Niubang</strain>
    </source>
</reference>
<name>A0ACB9DHG8_ARCLA</name>
<dbReference type="EMBL" id="CM042049">
    <property type="protein sequence ID" value="KAI3745965.1"/>
    <property type="molecule type" value="Genomic_DNA"/>
</dbReference>